<dbReference type="PANTHER" id="PTHR35902">
    <property type="entry name" value="S-LAYER DOMAIN-LIKE PROTEIN-RELATED"/>
    <property type="match status" value="1"/>
</dbReference>
<reference evidence="4 5" key="1">
    <citation type="submission" date="2023-06" db="EMBL/GenBank/DDBJ databases">
        <title>Identification and characterization of horizontal gene transfer across gut microbiota members of farm animals based on homology search.</title>
        <authorList>
            <person name="Schwarzerova J."/>
            <person name="Nykrynova M."/>
            <person name="Jureckova K."/>
            <person name="Cejkova D."/>
            <person name="Rychlik I."/>
        </authorList>
    </citation>
    <scope>NUCLEOTIDE SEQUENCE [LARGE SCALE GENOMIC DNA]</scope>
    <source>
        <strain evidence="4 5">ET340</strain>
    </source>
</reference>
<keyword evidence="2" id="KW-0472">Membrane</keyword>
<dbReference type="Proteomes" id="UP001529380">
    <property type="component" value="Unassembled WGS sequence"/>
</dbReference>
<comment type="caution">
    <text evidence="4">The sequence shown here is derived from an EMBL/GenBank/DDBJ whole genome shotgun (WGS) entry which is preliminary data.</text>
</comment>
<feature type="signal peptide" evidence="3">
    <location>
        <begin position="1"/>
        <end position="28"/>
    </location>
</feature>
<keyword evidence="3" id="KW-0732">Signal</keyword>
<evidence type="ECO:0000256" key="1">
    <source>
        <dbReference type="SAM" id="MobiDB-lite"/>
    </source>
</evidence>
<feature type="transmembrane region" description="Helical" evidence="2">
    <location>
        <begin position="455"/>
        <end position="476"/>
    </location>
</feature>
<evidence type="ECO:0000313" key="5">
    <source>
        <dbReference type="Proteomes" id="UP001529380"/>
    </source>
</evidence>
<evidence type="ECO:0000256" key="2">
    <source>
        <dbReference type="SAM" id="Phobius"/>
    </source>
</evidence>
<proteinExistence type="predicted"/>
<evidence type="ECO:0000313" key="4">
    <source>
        <dbReference type="EMBL" id="MDM8200179.1"/>
    </source>
</evidence>
<dbReference type="RefSeq" id="WP_289599042.1">
    <property type="nucleotide sequence ID" value="NZ_JAUDCL010000003.1"/>
</dbReference>
<protein>
    <recommendedName>
        <fullName evidence="6">CARDB protein</fullName>
    </recommendedName>
</protein>
<feature type="compositionally biased region" description="Low complexity" evidence="1">
    <location>
        <begin position="38"/>
        <end position="67"/>
    </location>
</feature>
<sequence>MKQRIKRISAVLAMAMALSAFSAFGVFAEGESTAPASASQSTSVAAQAESGSTSSSTSTSTSSETTPTPEPTLEPTPMPSQLEIGSYNVDFKDYGSRDSMWEWGEKADVSVSLNLLEGETIQSSRFINSGAFTADSMNINGSVNGNTVTFPHVTYNGGGNELSFEITTNLRGVLTGTQLIAQCLDVNPNPPEPTPTPEPAPTEKPEYDYPKILVKDFSFGGNSVEAGKEFTLQLTLFTTSGNANLQDVMVGLNFGELKGVSLASGSMNTYVGEMAPNTTKTISYKMMTDATIEPGAISINVNLSSKNGEAATSPISIPVTQPERFDITNMEAPETIMMGEEGYLSVTFVNKGKSAINNLSAEIQGENLANPGQSQFLGNIAAGTENSVDFSVMAAAEGTINGKVILSYEDAKGEVKTQEKEFSCTVEPMMDMGIDPMDPGMMDPTMTETNPGMPIWGWALIVVGVVAVVVVVVVVVKKKQKAKKLAQLEDEDEDI</sequence>
<evidence type="ECO:0000256" key="3">
    <source>
        <dbReference type="SAM" id="SignalP"/>
    </source>
</evidence>
<feature type="compositionally biased region" description="Pro residues" evidence="1">
    <location>
        <begin position="68"/>
        <end position="78"/>
    </location>
</feature>
<feature type="region of interest" description="Disordered" evidence="1">
    <location>
        <begin position="38"/>
        <end position="83"/>
    </location>
</feature>
<keyword evidence="5" id="KW-1185">Reference proteome</keyword>
<dbReference type="PANTHER" id="PTHR35902:SF3">
    <property type="entry name" value="NPCBM-ASSOCIATED, NEW3 DOMAIN OF ALPHA-GALACTOSIDASE"/>
    <property type="match status" value="1"/>
</dbReference>
<feature type="compositionally biased region" description="Pro residues" evidence="1">
    <location>
        <begin position="188"/>
        <end position="200"/>
    </location>
</feature>
<keyword evidence="2" id="KW-1133">Transmembrane helix</keyword>
<accession>A0ABT7UMR7</accession>
<organism evidence="4 5">
    <name type="scientific">Allofournierella massiliensis</name>
    <dbReference type="NCBI Taxonomy" id="1650663"/>
    <lineage>
        <taxon>Bacteria</taxon>
        <taxon>Bacillati</taxon>
        <taxon>Bacillota</taxon>
        <taxon>Clostridia</taxon>
        <taxon>Eubacteriales</taxon>
        <taxon>Oscillospiraceae</taxon>
        <taxon>Allofournierella</taxon>
    </lineage>
</organism>
<keyword evidence="2" id="KW-0812">Transmembrane</keyword>
<name>A0ABT7UMR7_9FIRM</name>
<feature type="chain" id="PRO_5046705511" description="CARDB protein" evidence="3">
    <location>
        <begin position="29"/>
        <end position="495"/>
    </location>
</feature>
<evidence type="ECO:0008006" key="6">
    <source>
        <dbReference type="Google" id="ProtNLM"/>
    </source>
</evidence>
<gene>
    <name evidence="4" type="ORF">QUW08_02550</name>
</gene>
<dbReference type="EMBL" id="JAUDCL010000003">
    <property type="protein sequence ID" value="MDM8200179.1"/>
    <property type="molecule type" value="Genomic_DNA"/>
</dbReference>
<feature type="region of interest" description="Disordered" evidence="1">
    <location>
        <begin position="185"/>
        <end position="206"/>
    </location>
</feature>